<accession>A0A978VH79</accession>
<comment type="caution">
    <text evidence="7">The sequence shown here is derived from an EMBL/GenBank/DDBJ whole genome shotgun (WGS) entry which is preliminary data.</text>
</comment>
<gene>
    <name evidence="7" type="ORF">FEM48_Zijuj04G0021000</name>
</gene>
<evidence type="ECO:0000259" key="6">
    <source>
        <dbReference type="Pfam" id="PF05659"/>
    </source>
</evidence>
<evidence type="ECO:0000259" key="5">
    <source>
        <dbReference type="Pfam" id="PF00931"/>
    </source>
</evidence>
<dbReference type="EMBL" id="JAEACU010000004">
    <property type="protein sequence ID" value="KAH7532448.1"/>
    <property type="molecule type" value="Genomic_DNA"/>
</dbReference>
<dbReference type="Gene3D" id="1.10.8.430">
    <property type="entry name" value="Helical domain of apoptotic protease-activating factors"/>
    <property type="match status" value="1"/>
</dbReference>
<name>A0A978VH79_ZIZJJ</name>
<dbReference type="Proteomes" id="UP000813462">
    <property type="component" value="Unassembled WGS sequence"/>
</dbReference>
<protein>
    <submittedName>
        <fullName evidence="7">Uncharacterized protein</fullName>
    </submittedName>
</protein>
<dbReference type="Pfam" id="PF05659">
    <property type="entry name" value="RPW8"/>
    <property type="match status" value="2"/>
</dbReference>
<feature type="domain" description="NB-ARC" evidence="5">
    <location>
        <begin position="269"/>
        <end position="427"/>
    </location>
</feature>
<evidence type="ECO:0000256" key="2">
    <source>
        <dbReference type="ARBA" id="ARBA00022737"/>
    </source>
</evidence>
<sequence>MAKSIIGNFAEIARDRNLFILNFGLVLAAKLRKEVIGEIVGGVGAAISVAKALGSPYDAVMEVKGNNAIFEPTRIKLEEQLVKLKPLIKEVNQLSKLLHQTDDQTADLESKIKEAEKLVRECSKETLLRVRNIDAMTARYGVNAISMGCIPYDDDTASLYHVSAPRSLHDDQVQGAALEEAFRLLFDAVKEMKDKAPMFKTILNNLNDTLEYLEPLITEFNMPEEEATKFQLEMKKGAELVRKCSEIVSMVLSDQPPQLPSITVRLDAPLTDLKEKLLNKNGTSIVIVTAPGGCGKTLLAQTFCRDGHVREKFKSNIFFVTVSKTPPSLILVVQELYKYKMNMVPLLQNEADAAKRLKQFLKRLKSRPILMVLDDVWPEAESLIKKFVFKIRDYKILITSRYELPKFAPPYHLSPLNDEDAMTLFRHSACWEDGEPGIPDYIVKKMVDSYKRIPLAIKIVAGSLGRQPVEIWQKRLEECSDDSSSRPDSENELLASLISDLDYSKVLVKECFKDLASFPEDRMIPVAALIDMWTELYELEAHVLDIILDLTAKNLANLKITRKDVKEVDDYYGQHFLVQHDLLREIAMDNSSQEPIRQRKRLFINLSRNELPESLKEYEMISSNWLDMQLPEAEVLVLNFRTKDYALPTFVVNMKKLKVLIATSSLNYAELSDFQLLGLLTNLKTIRLERISIPSLSETCEPLRNLQKISLYMCRFAEAFRDCSIQISDLLPELREMNVDFCEDLVRLPAGLCDIVHLKKLSITHCYKLCELPNEIGNLRNLQVLRLRSCTELEILPDSIRYLSELFTLDISDCIRIKDLPEDIGELKKLINLNMNHCSRLQYLPESFWQLEQSLDLVCDKEIKEVWENFYPDDQRNITMRSVKEDINLEWLPAFS</sequence>
<proteinExistence type="inferred from homology"/>
<keyword evidence="4" id="KW-0175">Coiled coil</keyword>
<feature type="domain" description="RPW8" evidence="6">
    <location>
        <begin position="44"/>
        <end position="124"/>
    </location>
</feature>
<dbReference type="GO" id="GO:0043531">
    <property type="term" value="F:ADP binding"/>
    <property type="evidence" value="ECO:0007669"/>
    <property type="project" value="InterPro"/>
</dbReference>
<dbReference type="InterPro" id="IPR042197">
    <property type="entry name" value="Apaf_helical"/>
</dbReference>
<dbReference type="PRINTS" id="PR00364">
    <property type="entry name" value="DISEASERSIST"/>
</dbReference>
<dbReference type="InterPro" id="IPR008808">
    <property type="entry name" value="Powdery_mildew-R_dom"/>
</dbReference>
<dbReference type="Gene3D" id="3.80.10.10">
    <property type="entry name" value="Ribonuclease Inhibitor"/>
    <property type="match status" value="1"/>
</dbReference>
<keyword evidence="2" id="KW-0677">Repeat</keyword>
<dbReference type="GO" id="GO:0006952">
    <property type="term" value="P:defense response"/>
    <property type="evidence" value="ECO:0007669"/>
    <property type="project" value="UniProtKB-KW"/>
</dbReference>
<evidence type="ECO:0000313" key="8">
    <source>
        <dbReference type="Proteomes" id="UP000813462"/>
    </source>
</evidence>
<evidence type="ECO:0000256" key="4">
    <source>
        <dbReference type="SAM" id="Coils"/>
    </source>
</evidence>
<reference evidence="7" key="1">
    <citation type="journal article" date="2021" name="Front. Plant Sci.">
        <title>Chromosome-Scale Genome Assembly for Chinese Sour Jujube and Insights Into Its Genome Evolution and Domestication Signature.</title>
        <authorList>
            <person name="Shen L.-Y."/>
            <person name="Luo H."/>
            <person name="Wang X.-L."/>
            <person name="Wang X.-M."/>
            <person name="Qiu X.-J."/>
            <person name="Liu H."/>
            <person name="Zhou S.-S."/>
            <person name="Jia K.-H."/>
            <person name="Nie S."/>
            <person name="Bao Y.-T."/>
            <person name="Zhang R.-G."/>
            <person name="Yun Q.-Z."/>
            <person name="Chai Y.-H."/>
            <person name="Lu J.-Y."/>
            <person name="Li Y."/>
            <person name="Zhao S.-W."/>
            <person name="Mao J.-F."/>
            <person name="Jia S.-G."/>
            <person name="Mao Y.-M."/>
        </authorList>
    </citation>
    <scope>NUCLEOTIDE SEQUENCE</scope>
    <source>
        <strain evidence="7">AT0</strain>
        <tissue evidence="7">Leaf</tissue>
    </source>
</reference>
<dbReference type="InterPro" id="IPR036388">
    <property type="entry name" value="WH-like_DNA-bd_sf"/>
</dbReference>
<evidence type="ECO:0000256" key="3">
    <source>
        <dbReference type="ARBA" id="ARBA00022821"/>
    </source>
</evidence>
<dbReference type="InterPro" id="IPR002182">
    <property type="entry name" value="NB-ARC"/>
</dbReference>
<keyword evidence="3" id="KW-0611">Plant defense</keyword>
<dbReference type="SUPFAM" id="SSF52058">
    <property type="entry name" value="L domain-like"/>
    <property type="match status" value="1"/>
</dbReference>
<dbReference type="Gene3D" id="1.10.10.10">
    <property type="entry name" value="Winged helix-like DNA-binding domain superfamily/Winged helix DNA-binding domain"/>
    <property type="match status" value="1"/>
</dbReference>
<feature type="coiled-coil region" evidence="4">
    <location>
        <begin position="98"/>
        <end position="125"/>
    </location>
</feature>
<organism evidence="7 8">
    <name type="scientific">Ziziphus jujuba var. spinosa</name>
    <dbReference type="NCBI Taxonomy" id="714518"/>
    <lineage>
        <taxon>Eukaryota</taxon>
        <taxon>Viridiplantae</taxon>
        <taxon>Streptophyta</taxon>
        <taxon>Embryophyta</taxon>
        <taxon>Tracheophyta</taxon>
        <taxon>Spermatophyta</taxon>
        <taxon>Magnoliopsida</taxon>
        <taxon>eudicotyledons</taxon>
        <taxon>Gunneridae</taxon>
        <taxon>Pentapetalae</taxon>
        <taxon>rosids</taxon>
        <taxon>fabids</taxon>
        <taxon>Rosales</taxon>
        <taxon>Rhamnaceae</taxon>
        <taxon>Paliureae</taxon>
        <taxon>Ziziphus</taxon>
    </lineage>
</organism>
<dbReference type="PANTHER" id="PTHR36766">
    <property type="entry name" value="PLANT BROAD-SPECTRUM MILDEW RESISTANCE PROTEIN RPW8"/>
    <property type="match status" value="1"/>
</dbReference>
<dbReference type="PANTHER" id="PTHR36766:SF3">
    <property type="entry name" value="RPW8 DOMAIN-CONTAINING PROTEIN"/>
    <property type="match status" value="1"/>
</dbReference>
<dbReference type="InterPro" id="IPR027417">
    <property type="entry name" value="P-loop_NTPase"/>
</dbReference>
<dbReference type="AlphaFoldDB" id="A0A978VH79"/>
<comment type="similarity">
    <text evidence="1">Belongs to the disease resistance NB-LRR family.</text>
</comment>
<evidence type="ECO:0000256" key="1">
    <source>
        <dbReference type="ARBA" id="ARBA00008894"/>
    </source>
</evidence>
<evidence type="ECO:0000313" key="7">
    <source>
        <dbReference type="EMBL" id="KAH7532448.1"/>
    </source>
</evidence>
<dbReference type="SUPFAM" id="SSF52540">
    <property type="entry name" value="P-loop containing nucleoside triphosphate hydrolases"/>
    <property type="match status" value="1"/>
</dbReference>
<feature type="domain" description="RPW8" evidence="6">
    <location>
        <begin position="173"/>
        <end position="248"/>
    </location>
</feature>
<dbReference type="Gene3D" id="3.40.50.300">
    <property type="entry name" value="P-loop containing nucleotide triphosphate hydrolases"/>
    <property type="match status" value="1"/>
</dbReference>
<dbReference type="InterPro" id="IPR032675">
    <property type="entry name" value="LRR_dom_sf"/>
</dbReference>
<dbReference type="Pfam" id="PF00931">
    <property type="entry name" value="NB-ARC"/>
    <property type="match status" value="1"/>
</dbReference>